<dbReference type="Proteomes" id="UP001369958">
    <property type="component" value="Chromosome"/>
</dbReference>
<evidence type="ECO:0000313" key="1">
    <source>
        <dbReference type="EMBL" id="WWT32443.1"/>
    </source>
</evidence>
<dbReference type="EMBL" id="CP146275">
    <property type="protein sequence ID" value="WWT32443.1"/>
    <property type="molecule type" value="Genomic_DNA"/>
</dbReference>
<protein>
    <submittedName>
        <fullName evidence="1">Alpha/beta hydrolase-fold protein</fullName>
    </submittedName>
</protein>
<name>A0ABZ2I0L4_9HYPH</name>
<evidence type="ECO:0000313" key="2">
    <source>
        <dbReference type="Proteomes" id="UP001369958"/>
    </source>
</evidence>
<dbReference type="SUPFAM" id="SSF53474">
    <property type="entry name" value="alpha/beta-Hydrolases"/>
    <property type="match status" value="1"/>
</dbReference>
<dbReference type="InterPro" id="IPR050583">
    <property type="entry name" value="Mycobacterial_A85_antigen"/>
</dbReference>
<dbReference type="PANTHER" id="PTHR48098:SF1">
    <property type="entry name" value="DIACYLGLYCEROL ACYLTRANSFERASE_MYCOLYLTRANSFERASE AG85A"/>
    <property type="match status" value="1"/>
</dbReference>
<dbReference type="PANTHER" id="PTHR48098">
    <property type="entry name" value="ENTEROCHELIN ESTERASE-RELATED"/>
    <property type="match status" value="1"/>
</dbReference>
<dbReference type="Pfam" id="PF00756">
    <property type="entry name" value="Esterase"/>
    <property type="match status" value="1"/>
</dbReference>
<organism evidence="1 2">
    <name type="scientific">Pelagibacterium nitratireducens</name>
    <dbReference type="NCBI Taxonomy" id="1046114"/>
    <lineage>
        <taxon>Bacteria</taxon>
        <taxon>Pseudomonadati</taxon>
        <taxon>Pseudomonadota</taxon>
        <taxon>Alphaproteobacteria</taxon>
        <taxon>Hyphomicrobiales</taxon>
        <taxon>Devosiaceae</taxon>
        <taxon>Pelagibacterium</taxon>
    </lineage>
</organism>
<keyword evidence="2" id="KW-1185">Reference proteome</keyword>
<sequence length="321" mass="34648">MSNLARGLLVPVLIGTLMVPVIAQEITIETMASPALANDDNPQTEDLSYTLYLPAGYEAAGDTRYPVLYLLHGSGGEADAWEDFWPILDTMILEGTVPPVIAVAPVTGNSYWVDSATFGAAETAVIDDLIPHIDQTLATIPERDGRALVGFSMGGFGAARYGLAYPDLFAAATLLSPALQQAQPPATAGAVSRGSFGDPYDPARWDELNYPAVIETYAAQDHRVPFFIVAGDDDWNHLSEKEDLPGDATRYNMEVQAVAFYTALHRENIFDADFEKWEDVPASPAELRIVDGGHDMEVWGPGFSEGLAYMFANGLSAPTEN</sequence>
<gene>
    <name evidence="1" type="ORF">V6617_15745</name>
</gene>
<reference evidence="1 2" key="1">
    <citation type="submission" date="2024-02" db="EMBL/GenBank/DDBJ databases">
        <title>Complete genome sequence of Pelagibacterium nitratireducens ZH15.</title>
        <authorList>
            <person name="Zhao L.H."/>
        </authorList>
    </citation>
    <scope>NUCLEOTIDE SEQUENCE [LARGE SCALE GENOMIC DNA]</scope>
    <source>
        <strain evidence="1 2">ZH15</strain>
    </source>
</reference>
<accession>A0ABZ2I0L4</accession>
<dbReference type="InterPro" id="IPR000801">
    <property type="entry name" value="Esterase-like"/>
</dbReference>
<keyword evidence="1" id="KW-0378">Hydrolase</keyword>
<dbReference type="Gene3D" id="3.40.50.1820">
    <property type="entry name" value="alpha/beta hydrolase"/>
    <property type="match status" value="1"/>
</dbReference>
<proteinExistence type="predicted"/>
<dbReference type="InterPro" id="IPR029058">
    <property type="entry name" value="AB_hydrolase_fold"/>
</dbReference>
<dbReference type="GO" id="GO:0016787">
    <property type="term" value="F:hydrolase activity"/>
    <property type="evidence" value="ECO:0007669"/>
    <property type="project" value="UniProtKB-KW"/>
</dbReference>
<dbReference type="RefSeq" id="WP_338607868.1">
    <property type="nucleotide sequence ID" value="NZ_CP146275.1"/>
</dbReference>